<dbReference type="PANTHER" id="PTHR43665:SF1">
    <property type="entry name" value="ISOPENTENYL-DIPHOSPHATE DELTA-ISOMERASE"/>
    <property type="match status" value="1"/>
</dbReference>
<dbReference type="NCBIfam" id="TIGR02151">
    <property type="entry name" value="IPP_isom_2"/>
    <property type="match status" value="1"/>
</dbReference>
<dbReference type="InterPro" id="IPR000262">
    <property type="entry name" value="FMN-dep_DH"/>
</dbReference>
<feature type="binding site" evidence="11">
    <location>
        <position position="153"/>
    </location>
    <ligand>
        <name>Mg(2+)</name>
        <dbReference type="ChEBI" id="CHEBI:18420"/>
    </ligand>
</feature>
<sequence length="342" mass="37540">MQSQQSHRKDEHVFLAEKAFDQESHAGFDQVRFIHTALPEMAVSEVTLTPELFDWQWPFYINAMTGGSKQTGERNAQLGRIAAATGLAIATGSQSVALADHSLAETFQVMRHNNPDGFILGNLGAGKTWADAKDAIAMIDANALEIHLNVAQELVMPEGDRDFHWLDDLAEIVAKSPVPILVKEVGFGMSQETLAQLKQIGVQYVDIAGRGGTNFATIENYRREARDMSYLKNWGQTTTESLLEASTSDMTVLATGGVRNPLDILTALRLGARAVGISGMVLHSLIQAGEPQTLELMRAFQTRLAQLMTLVGARDLASLRQVPVVYDQALVNYAKQRHLELQ</sequence>
<dbReference type="GO" id="GO:0000287">
    <property type="term" value="F:magnesium ion binding"/>
    <property type="evidence" value="ECO:0007669"/>
    <property type="project" value="UniProtKB-UniRule"/>
</dbReference>
<feature type="binding site" evidence="11">
    <location>
        <begin position="257"/>
        <end position="259"/>
    </location>
    <ligand>
        <name>FMN</name>
        <dbReference type="ChEBI" id="CHEBI:58210"/>
    </ligand>
</feature>
<protein>
    <recommendedName>
        <fullName evidence="11">Isopentenyl-diphosphate delta-isomerase</fullName>
        <shortName evidence="11">IPP isomerase</shortName>
        <ecNumber evidence="11">5.3.3.2</ecNumber>
    </recommendedName>
    <alternativeName>
        <fullName evidence="11">Isopentenyl diphosphate:dimethylallyl diphosphate isomerase</fullName>
    </alternativeName>
    <alternativeName>
        <fullName evidence="11">Isopentenyl pyrophosphate isomerase</fullName>
    </alternativeName>
    <alternativeName>
        <fullName evidence="11">Type 2 isopentenyl diphosphate isomerase</fullName>
        <shortName evidence="11">IDI-2</shortName>
    </alternativeName>
</protein>
<dbReference type="EMBL" id="JQCE01000005">
    <property type="protein sequence ID" value="KRO18204.1"/>
    <property type="molecule type" value="Genomic_DNA"/>
</dbReference>
<feature type="binding site" evidence="11">
    <location>
        <position position="93"/>
    </location>
    <ligand>
        <name>FMN</name>
        <dbReference type="ChEBI" id="CHEBI:58210"/>
    </ligand>
</feature>
<keyword evidence="5 11" id="KW-0479">Metal-binding</keyword>
<feature type="binding site" evidence="11">
    <location>
        <position position="183"/>
    </location>
    <ligand>
        <name>FMN</name>
        <dbReference type="ChEBI" id="CHEBI:58210"/>
    </ligand>
</feature>
<reference evidence="13 14" key="1">
    <citation type="journal article" date="2015" name="Genome Announc.">
        <title>Expanding the biotechnology potential of lactobacilli through comparative genomics of 213 strains and associated genera.</title>
        <authorList>
            <person name="Sun Z."/>
            <person name="Harris H.M."/>
            <person name="McCann A."/>
            <person name="Guo C."/>
            <person name="Argimon S."/>
            <person name="Zhang W."/>
            <person name="Yang X."/>
            <person name="Jeffery I.B."/>
            <person name="Cooney J.C."/>
            <person name="Kagawa T.F."/>
            <person name="Liu W."/>
            <person name="Song Y."/>
            <person name="Salvetti E."/>
            <person name="Wrobel A."/>
            <person name="Rasinkangas P."/>
            <person name="Parkhill J."/>
            <person name="Rea M.C."/>
            <person name="O'Sullivan O."/>
            <person name="Ritari J."/>
            <person name="Douillard F.P."/>
            <person name="Paul Ross R."/>
            <person name="Yang R."/>
            <person name="Briner A.E."/>
            <person name="Felis G.E."/>
            <person name="de Vos W.M."/>
            <person name="Barrangou R."/>
            <person name="Klaenhammer T.R."/>
            <person name="Caufield P.W."/>
            <person name="Cui Y."/>
            <person name="Zhang H."/>
            <person name="O'Toole P.W."/>
        </authorList>
    </citation>
    <scope>NUCLEOTIDE SEQUENCE [LARGE SCALE GENOMIC DNA]</scope>
    <source>
        <strain evidence="13 14">DSM 24301</strain>
    </source>
</reference>
<feature type="binding site" evidence="11">
    <location>
        <position position="152"/>
    </location>
    <ligand>
        <name>substrate</name>
    </ligand>
</feature>
<dbReference type="GO" id="GO:0016491">
    <property type="term" value="F:oxidoreductase activity"/>
    <property type="evidence" value="ECO:0007669"/>
    <property type="project" value="InterPro"/>
</dbReference>
<accession>A0A0R2MZB3</accession>
<feature type="binding site" evidence="11">
    <location>
        <begin position="8"/>
        <end position="9"/>
    </location>
    <ligand>
        <name>substrate</name>
    </ligand>
</feature>
<keyword evidence="4 11" id="KW-0288">FMN</keyword>
<keyword evidence="7 11" id="KW-0521">NADP</keyword>
<evidence type="ECO:0000256" key="10">
    <source>
        <dbReference type="ARBA" id="ARBA00025810"/>
    </source>
</evidence>
<comment type="function">
    <text evidence="11">Involved in the biosynthesis of isoprenoids. Catalyzes the 1,3-allylic rearrangement of the homoallylic substrate isopentenyl (IPP) to its allylic isomer, dimethylallyl diphosphate (DMAPP).</text>
</comment>
<keyword evidence="3 11" id="KW-0285">Flavoprotein</keyword>
<evidence type="ECO:0000259" key="12">
    <source>
        <dbReference type="Pfam" id="PF01070"/>
    </source>
</evidence>
<gene>
    <name evidence="11" type="primary">fni</name>
    <name evidence="13" type="ORF">IV56_GL001334</name>
</gene>
<dbReference type="AlphaFoldDB" id="A0A0R2MZB3"/>
<dbReference type="GO" id="GO:0070402">
    <property type="term" value="F:NADPH binding"/>
    <property type="evidence" value="ECO:0007669"/>
    <property type="project" value="UniProtKB-UniRule"/>
</dbReference>
<keyword evidence="6 11" id="KW-0460">Magnesium</keyword>
<dbReference type="PIRSF" id="PIRSF003314">
    <property type="entry name" value="IPP_isomerase"/>
    <property type="match status" value="1"/>
</dbReference>
<feature type="binding site" evidence="11">
    <location>
        <position position="122"/>
    </location>
    <ligand>
        <name>FMN</name>
        <dbReference type="ChEBI" id="CHEBI:58210"/>
    </ligand>
</feature>
<evidence type="ECO:0000256" key="9">
    <source>
        <dbReference type="ARBA" id="ARBA00023235"/>
    </source>
</evidence>
<evidence type="ECO:0000256" key="1">
    <source>
        <dbReference type="ARBA" id="ARBA00001917"/>
    </source>
</evidence>
<comment type="caution">
    <text evidence="11">Lacks conserved residue(s) required for the propagation of feature annotation.</text>
</comment>
<comment type="caution">
    <text evidence="13">The sequence shown here is derived from an EMBL/GenBank/DDBJ whole genome shotgun (WGS) entry which is preliminary data.</text>
</comment>
<comment type="cofactor">
    <cofactor evidence="1 11">
        <name>FMN</name>
        <dbReference type="ChEBI" id="CHEBI:58210"/>
    </cofactor>
</comment>
<feature type="domain" description="FMN-dependent dehydrogenase" evidence="12">
    <location>
        <begin position="153"/>
        <end position="321"/>
    </location>
</feature>
<dbReference type="HAMAP" id="MF_00354">
    <property type="entry name" value="Idi_2"/>
    <property type="match status" value="1"/>
</dbReference>
<name>A0A0R2MZB3_9LACO</name>
<proteinExistence type="inferred from homology"/>
<evidence type="ECO:0000256" key="2">
    <source>
        <dbReference type="ARBA" id="ARBA00022490"/>
    </source>
</evidence>
<dbReference type="PANTHER" id="PTHR43665">
    <property type="entry name" value="ISOPENTENYL-DIPHOSPHATE DELTA-ISOMERASE"/>
    <property type="match status" value="1"/>
</dbReference>
<evidence type="ECO:0000256" key="5">
    <source>
        <dbReference type="ARBA" id="ARBA00022723"/>
    </source>
</evidence>
<comment type="cofactor">
    <cofactor evidence="11">
        <name>Mg(2+)</name>
        <dbReference type="ChEBI" id="CHEBI:18420"/>
    </cofactor>
</comment>
<organism evidence="13 14">
    <name type="scientific">Lacticaseibacillus saniviri JCM 17471 = DSM 24301</name>
    <dbReference type="NCBI Taxonomy" id="1293598"/>
    <lineage>
        <taxon>Bacteria</taxon>
        <taxon>Bacillati</taxon>
        <taxon>Bacillota</taxon>
        <taxon>Bacilli</taxon>
        <taxon>Lactobacillales</taxon>
        <taxon>Lactobacillaceae</taxon>
        <taxon>Lacticaseibacillus</taxon>
    </lineage>
</organism>
<feature type="binding site" evidence="11">
    <location>
        <begin position="63"/>
        <end position="65"/>
    </location>
    <ligand>
        <name>FMN</name>
        <dbReference type="ChEBI" id="CHEBI:58210"/>
    </ligand>
</feature>
<dbReference type="Gene3D" id="3.20.20.70">
    <property type="entry name" value="Aldolase class I"/>
    <property type="match status" value="1"/>
</dbReference>
<dbReference type="RefSeq" id="WP_056992013.1">
    <property type="nucleotide sequence ID" value="NZ_JQCE01000005.1"/>
</dbReference>
<evidence type="ECO:0000313" key="13">
    <source>
        <dbReference type="EMBL" id="KRO18204.1"/>
    </source>
</evidence>
<dbReference type="SUPFAM" id="SSF51395">
    <property type="entry name" value="FMN-linked oxidoreductases"/>
    <property type="match status" value="1"/>
</dbReference>
<dbReference type="EC" id="5.3.3.2" evidence="11"/>
<comment type="catalytic activity">
    <reaction evidence="11">
        <text>isopentenyl diphosphate = dimethylallyl diphosphate</text>
        <dbReference type="Rhea" id="RHEA:23284"/>
        <dbReference type="ChEBI" id="CHEBI:57623"/>
        <dbReference type="ChEBI" id="CHEBI:128769"/>
        <dbReference type="EC" id="5.3.3.2"/>
    </reaction>
</comment>
<comment type="cofactor">
    <cofactor evidence="11">
        <name>NADPH</name>
        <dbReference type="ChEBI" id="CHEBI:57783"/>
    </cofactor>
</comment>
<dbReference type="STRING" id="1293598.IV56_GL001334"/>
<dbReference type="GO" id="GO:0005737">
    <property type="term" value="C:cytoplasm"/>
    <property type="evidence" value="ECO:0007669"/>
    <property type="project" value="UniProtKB-SubCell"/>
</dbReference>
<dbReference type="GO" id="GO:0008299">
    <property type="term" value="P:isoprenoid biosynthetic process"/>
    <property type="evidence" value="ECO:0007669"/>
    <property type="project" value="UniProtKB-UniRule"/>
</dbReference>
<evidence type="ECO:0000256" key="3">
    <source>
        <dbReference type="ARBA" id="ARBA00022630"/>
    </source>
</evidence>
<feature type="binding site" evidence="11">
    <location>
        <begin position="278"/>
        <end position="279"/>
    </location>
    <ligand>
        <name>FMN</name>
        <dbReference type="ChEBI" id="CHEBI:58210"/>
    </ligand>
</feature>
<evidence type="ECO:0000256" key="4">
    <source>
        <dbReference type="ARBA" id="ARBA00022643"/>
    </source>
</evidence>
<dbReference type="Proteomes" id="UP000050969">
    <property type="component" value="Unassembled WGS sequence"/>
</dbReference>
<keyword evidence="14" id="KW-1185">Reference proteome</keyword>
<keyword evidence="9 11" id="KW-0413">Isomerase</keyword>
<evidence type="ECO:0000256" key="7">
    <source>
        <dbReference type="ARBA" id="ARBA00022857"/>
    </source>
</evidence>
<evidence type="ECO:0000256" key="11">
    <source>
        <dbReference type="HAMAP-Rule" id="MF_00354"/>
    </source>
</evidence>
<comment type="subunit">
    <text evidence="10 11">Homooctamer. Dimer of tetramers.</text>
</comment>
<evidence type="ECO:0000256" key="8">
    <source>
        <dbReference type="ARBA" id="ARBA00023229"/>
    </source>
</evidence>
<keyword evidence="8 11" id="KW-0414">Isoprene biosynthesis</keyword>
<dbReference type="CDD" id="cd02811">
    <property type="entry name" value="IDI-2_FMN"/>
    <property type="match status" value="1"/>
</dbReference>
<dbReference type="GO" id="GO:0010181">
    <property type="term" value="F:FMN binding"/>
    <property type="evidence" value="ECO:0007669"/>
    <property type="project" value="UniProtKB-UniRule"/>
</dbReference>
<dbReference type="GO" id="GO:0004452">
    <property type="term" value="F:isopentenyl-diphosphate delta-isomerase activity"/>
    <property type="evidence" value="ECO:0007669"/>
    <property type="project" value="UniProtKB-UniRule"/>
</dbReference>
<comment type="subcellular location">
    <subcellularLocation>
        <location evidence="11">Cytoplasm</location>
    </subcellularLocation>
</comment>
<evidence type="ECO:0000313" key="14">
    <source>
        <dbReference type="Proteomes" id="UP000050969"/>
    </source>
</evidence>
<keyword evidence="2 11" id="KW-0963">Cytoplasm</keyword>
<feature type="binding site" evidence="11">
    <location>
        <position position="213"/>
    </location>
    <ligand>
        <name>FMN</name>
        <dbReference type="ChEBI" id="CHEBI:58210"/>
    </ligand>
</feature>
<dbReference type="PATRIC" id="fig|1293598.4.peg.1398"/>
<dbReference type="InterPro" id="IPR013785">
    <property type="entry name" value="Aldolase_TIM"/>
</dbReference>
<dbReference type="InterPro" id="IPR011179">
    <property type="entry name" value="IPdP_isomerase"/>
</dbReference>
<comment type="similarity">
    <text evidence="11">Belongs to the IPP isomerase type 2 family.</text>
</comment>
<dbReference type="Pfam" id="PF01070">
    <property type="entry name" value="FMN_dh"/>
    <property type="match status" value="1"/>
</dbReference>
<evidence type="ECO:0000256" key="6">
    <source>
        <dbReference type="ARBA" id="ARBA00022842"/>
    </source>
</evidence>